<evidence type="ECO:0000313" key="4">
    <source>
        <dbReference type="EMBL" id="TKA39805.1"/>
    </source>
</evidence>
<dbReference type="STRING" id="329885.A0A4U0UX71"/>
<dbReference type="EMBL" id="JASUXU010000008">
    <property type="protein sequence ID" value="KAK0324980.1"/>
    <property type="molecule type" value="Genomic_DNA"/>
</dbReference>
<dbReference type="Proteomes" id="UP001175353">
    <property type="component" value="Unassembled WGS sequence"/>
</dbReference>
<dbReference type="InterPro" id="IPR030547">
    <property type="entry name" value="XRCC2"/>
</dbReference>
<keyword evidence="6" id="KW-1185">Reference proteome</keyword>
<dbReference type="InterPro" id="IPR027417">
    <property type="entry name" value="P-loop_NTPase"/>
</dbReference>
<evidence type="ECO:0000313" key="2">
    <source>
        <dbReference type="EMBL" id="KAK0324980.1"/>
    </source>
</evidence>
<dbReference type="SUPFAM" id="SSF52540">
    <property type="entry name" value="P-loop containing nucleoside triphosphate hydrolases"/>
    <property type="match status" value="1"/>
</dbReference>
<dbReference type="GO" id="GO:0033063">
    <property type="term" value="C:Rad51B-Rad51C-Rad51D-XRCC2 complex"/>
    <property type="evidence" value="ECO:0007669"/>
    <property type="project" value="InterPro"/>
</dbReference>
<sequence length="373" mass="40550">MAEDLGKKLLAEVEEVGLDEIFEILRLQTVPFSKSWFNLPQLDRLVNETNQESNSTSSKIFKPTQPIVELTSTIPGSGKTHLLYHLTALAVLPFDLGGKESCAVVLDTDGTFSVPRLAQQLLLLIRSDSSTDQETDDILLPSLKHIHIFRPQSFASSIATLTTLPNYLFDPSSHYSLDRAVSFIALASASAYYWQTKASEENAALFASTAAPSSKPGKQPLQVPATYAQLTTALKLASRTFHCPILLTSHHLAGPPKPNTTTAHDFPSANNPSHALRPSLPAPLSTLPTLRLTLTRLPVRKLPAGISLEEAAREAVDRQQAVEAGKYSCVVNEWGLDERVLSKLQRPGEGGMGFGFRIEEEGLRVDGGDESGD</sequence>
<reference evidence="3" key="3">
    <citation type="submission" date="2023-06" db="EMBL/GenBank/DDBJ databases">
        <title>Black Yeasts Isolated from many extreme environments.</title>
        <authorList>
            <person name="Coleine C."/>
            <person name="Stajich J.E."/>
            <person name="Selbmann L."/>
        </authorList>
    </citation>
    <scope>NUCLEOTIDE SEQUENCE</scope>
    <source>
        <strain evidence="3">CCFEE 5200</strain>
    </source>
</reference>
<protein>
    <submittedName>
        <fullName evidence="4">Uncharacterized protein</fullName>
    </submittedName>
</protein>
<comment type="caution">
    <text evidence="4">The sequence shown here is derived from an EMBL/GenBank/DDBJ whole genome shotgun (WGS) entry which is preliminary data.</text>
</comment>
<dbReference type="OrthoDB" id="420422at2759"/>
<dbReference type="GO" id="GO:0005657">
    <property type="term" value="C:replication fork"/>
    <property type="evidence" value="ECO:0007669"/>
    <property type="project" value="InterPro"/>
</dbReference>
<feature type="compositionally biased region" description="Polar residues" evidence="1">
    <location>
        <begin position="259"/>
        <end position="273"/>
    </location>
</feature>
<gene>
    <name evidence="4" type="ORF">B0A54_08442</name>
    <name evidence="2" type="ORF">LTR82_003966</name>
    <name evidence="3" type="ORF">LTR91_001788</name>
</gene>
<reference evidence="4 5" key="1">
    <citation type="submission" date="2017-03" db="EMBL/GenBank/DDBJ databases">
        <title>Genomes of endolithic fungi from Antarctica.</title>
        <authorList>
            <person name="Coleine C."/>
            <person name="Masonjones S."/>
            <person name="Stajich J.E."/>
        </authorList>
    </citation>
    <scope>NUCLEOTIDE SEQUENCE [LARGE SCALE GENOMIC DNA]</scope>
    <source>
        <strain evidence="4 5">CCFEE 5311</strain>
    </source>
</reference>
<name>A0A4U0UX71_9PEZI</name>
<dbReference type="EMBL" id="NAJP01000037">
    <property type="protein sequence ID" value="TKA39805.1"/>
    <property type="molecule type" value="Genomic_DNA"/>
</dbReference>
<dbReference type="EMBL" id="JAUJLE010000007">
    <property type="protein sequence ID" value="KAK1012545.1"/>
    <property type="molecule type" value="Genomic_DNA"/>
</dbReference>
<dbReference type="PANTHER" id="PTHR46644:SF2">
    <property type="entry name" value="DNA REPAIR PROTEIN XRCC2"/>
    <property type="match status" value="1"/>
</dbReference>
<dbReference type="Proteomes" id="UP000310066">
    <property type="component" value="Unassembled WGS sequence"/>
</dbReference>
<reference evidence="2" key="2">
    <citation type="submission" date="2021-12" db="EMBL/GenBank/DDBJ databases">
        <title>Black yeast isolated from Biological Soil Crust.</title>
        <authorList>
            <person name="Kurbessoian T."/>
        </authorList>
    </citation>
    <scope>NUCLEOTIDE SEQUENCE</scope>
    <source>
        <strain evidence="2">CCFEE 5208</strain>
    </source>
</reference>
<dbReference type="GO" id="GO:0005815">
    <property type="term" value="C:microtubule organizing center"/>
    <property type="evidence" value="ECO:0007669"/>
    <property type="project" value="TreeGrafter"/>
</dbReference>
<evidence type="ECO:0000313" key="5">
    <source>
        <dbReference type="Proteomes" id="UP000310066"/>
    </source>
</evidence>
<dbReference type="Gene3D" id="3.40.50.300">
    <property type="entry name" value="P-loop containing nucleotide triphosphate hydrolases"/>
    <property type="match status" value="1"/>
</dbReference>
<evidence type="ECO:0000313" key="6">
    <source>
        <dbReference type="Proteomes" id="UP001175353"/>
    </source>
</evidence>
<evidence type="ECO:0000256" key="1">
    <source>
        <dbReference type="SAM" id="MobiDB-lite"/>
    </source>
</evidence>
<dbReference type="Proteomes" id="UP001168146">
    <property type="component" value="Unassembled WGS sequence"/>
</dbReference>
<dbReference type="GO" id="GO:0000400">
    <property type="term" value="F:four-way junction DNA binding"/>
    <property type="evidence" value="ECO:0007669"/>
    <property type="project" value="TreeGrafter"/>
</dbReference>
<dbReference type="PANTHER" id="PTHR46644">
    <property type="entry name" value="DNA REPAIR PROTEIN XRCC2"/>
    <property type="match status" value="1"/>
</dbReference>
<accession>A0A4U0UX71</accession>
<dbReference type="GO" id="GO:0042148">
    <property type="term" value="P:DNA strand invasion"/>
    <property type="evidence" value="ECO:0007669"/>
    <property type="project" value="TreeGrafter"/>
</dbReference>
<dbReference type="GO" id="GO:0000724">
    <property type="term" value="P:double-strand break repair via homologous recombination"/>
    <property type="evidence" value="ECO:0007669"/>
    <property type="project" value="InterPro"/>
</dbReference>
<feature type="region of interest" description="Disordered" evidence="1">
    <location>
        <begin position="254"/>
        <end position="282"/>
    </location>
</feature>
<organism evidence="4 5">
    <name type="scientific">Friedmanniomyces endolithicus</name>
    <dbReference type="NCBI Taxonomy" id="329885"/>
    <lineage>
        <taxon>Eukaryota</taxon>
        <taxon>Fungi</taxon>
        <taxon>Dikarya</taxon>
        <taxon>Ascomycota</taxon>
        <taxon>Pezizomycotina</taxon>
        <taxon>Dothideomycetes</taxon>
        <taxon>Dothideomycetidae</taxon>
        <taxon>Mycosphaerellales</taxon>
        <taxon>Teratosphaeriaceae</taxon>
        <taxon>Friedmanniomyces</taxon>
    </lineage>
</organism>
<dbReference type="CDD" id="cd19490">
    <property type="entry name" value="XRCC2"/>
    <property type="match status" value="1"/>
</dbReference>
<proteinExistence type="predicted"/>
<dbReference type="AlphaFoldDB" id="A0A4U0UX71"/>
<evidence type="ECO:0000313" key="3">
    <source>
        <dbReference type="EMBL" id="KAK1012545.1"/>
    </source>
</evidence>